<dbReference type="Proteomes" id="UP000033140">
    <property type="component" value="Unassembled WGS sequence"/>
</dbReference>
<dbReference type="GO" id="GO:0008840">
    <property type="term" value="F:4-hydroxy-tetrahydrodipicolinate synthase activity"/>
    <property type="evidence" value="ECO:0007669"/>
    <property type="project" value="TreeGrafter"/>
</dbReference>
<sequence length="443" mass="48502">MYALSLSHHVHFSTNIASIFPRVLPTAGPPLLQHDLAFSVLWVLVTDRRGELSLSFDVSVVNYQPAWLAQSVERETLNLKVCGGCAPTDPAPPNQRTGPVRGARNPIRSSIPWGKSSVNHKQLPTMSPAATNGSSARKLVSGVYVPVTTFFKDDADQSLDLETQKKHSVYLAQCGCKGIVVQGSTAEAVFLTREERAQITRATRQALDEAGFHDTLVISGCGYLSTKQTIDYCQDAGKEGADYVLVLPPSYYPMLTTKEILKQYYQDVAEASPIGVMVYNFPGIMNGVDMDSDLIIDIASSNKNIVGCKLTCSSVGKMTRIAATFSQEEFFVMSGATDLFISSLMAGAEAAITGMGNIAPKTLVKCHRLWAEGNYKEAKKLGQMLSKAEYPILKHFIPGSKYVMDKYYGYGGKPRRPLLPAGKEMIQELDEKLKGIMEYEKSL</sequence>
<dbReference type="AlphaFoldDB" id="A0A0E9NPB4"/>
<keyword evidence="1" id="KW-0456">Lyase</keyword>
<dbReference type="Pfam" id="PF00701">
    <property type="entry name" value="DHDPS"/>
    <property type="match status" value="1"/>
</dbReference>
<dbReference type="PANTHER" id="PTHR12128">
    <property type="entry name" value="DIHYDRODIPICOLINATE SYNTHASE"/>
    <property type="match status" value="1"/>
</dbReference>
<name>A0A0E9NPB4_SAICN</name>
<dbReference type="Gene3D" id="3.20.20.70">
    <property type="entry name" value="Aldolase class I"/>
    <property type="match status" value="1"/>
</dbReference>
<reference evidence="3 4" key="1">
    <citation type="journal article" date="2011" name="J. Gen. Appl. Microbiol.">
        <title>Draft genome sequencing of the enigmatic yeast Saitoella complicata.</title>
        <authorList>
            <person name="Nishida H."/>
            <person name="Hamamoto M."/>
            <person name="Sugiyama J."/>
        </authorList>
    </citation>
    <scope>NUCLEOTIDE SEQUENCE [LARGE SCALE GENOMIC DNA]</scope>
    <source>
        <strain evidence="3 4">NRRL Y-17804</strain>
    </source>
</reference>
<dbReference type="EMBL" id="BACD03000043">
    <property type="protein sequence ID" value="GAO51270.1"/>
    <property type="molecule type" value="Genomic_DNA"/>
</dbReference>
<evidence type="ECO:0000313" key="4">
    <source>
        <dbReference type="Proteomes" id="UP000033140"/>
    </source>
</evidence>
<dbReference type="OMA" id="ITALWEH"/>
<reference evidence="3 4" key="2">
    <citation type="journal article" date="2014" name="J. Gen. Appl. Microbiol.">
        <title>The early diverging ascomycetous budding yeast Saitoella complicata has three histone deacetylases belonging to the Clr6, Hos2, and Rpd3 lineages.</title>
        <authorList>
            <person name="Nishida H."/>
            <person name="Matsumoto T."/>
            <person name="Kondo S."/>
            <person name="Hamamoto M."/>
            <person name="Yoshikawa H."/>
        </authorList>
    </citation>
    <scope>NUCLEOTIDE SEQUENCE [LARGE SCALE GENOMIC DNA]</scope>
    <source>
        <strain evidence="3 4">NRRL Y-17804</strain>
    </source>
</reference>
<evidence type="ECO:0000313" key="3">
    <source>
        <dbReference type="EMBL" id="GAO51270.1"/>
    </source>
</evidence>
<accession>A0A0E9NPB4</accession>
<dbReference type="InterPro" id="IPR013785">
    <property type="entry name" value="Aldolase_TIM"/>
</dbReference>
<protein>
    <submittedName>
        <fullName evidence="3">Uncharacterized protein</fullName>
    </submittedName>
</protein>
<gene>
    <name evidence="3" type="ORF">G7K_5376-t1</name>
</gene>
<evidence type="ECO:0000256" key="1">
    <source>
        <dbReference type="ARBA" id="ARBA00023239"/>
    </source>
</evidence>
<organism evidence="3 4">
    <name type="scientific">Saitoella complicata (strain BCRC 22490 / CBS 7301 / JCM 7358 / NBRC 10748 / NRRL Y-17804)</name>
    <dbReference type="NCBI Taxonomy" id="698492"/>
    <lineage>
        <taxon>Eukaryota</taxon>
        <taxon>Fungi</taxon>
        <taxon>Dikarya</taxon>
        <taxon>Ascomycota</taxon>
        <taxon>Taphrinomycotina</taxon>
        <taxon>Taphrinomycotina incertae sedis</taxon>
        <taxon>Saitoella</taxon>
    </lineage>
</organism>
<evidence type="ECO:0000256" key="2">
    <source>
        <dbReference type="SAM" id="MobiDB-lite"/>
    </source>
</evidence>
<keyword evidence="4" id="KW-1185">Reference proteome</keyword>
<dbReference type="SUPFAM" id="SSF51569">
    <property type="entry name" value="Aldolase"/>
    <property type="match status" value="1"/>
</dbReference>
<dbReference type="PRINTS" id="PR00146">
    <property type="entry name" value="DHPICSNTHASE"/>
</dbReference>
<comment type="caution">
    <text evidence="3">The sequence shown here is derived from an EMBL/GenBank/DDBJ whole genome shotgun (WGS) entry which is preliminary data.</text>
</comment>
<reference evidence="3 4" key="3">
    <citation type="journal article" date="2015" name="Genome Announc.">
        <title>Draft Genome Sequence of the Archiascomycetous Yeast Saitoella complicata.</title>
        <authorList>
            <person name="Yamauchi K."/>
            <person name="Kondo S."/>
            <person name="Hamamoto M."/>
            <person name="Takahashi Y."/>
            <person name="Ogura Y."/>
            <person name="Hayashi T."/>
            <person name="Nishida H."/>
        </authorList>
    </citation>
    <scope>NUCLEOTIDE SEQUENCE [LARGE SCALE GENOMIC DNA]</scope>
    <source>
        <strain evidence="3 4">NRRL Y-17804</strain>
    </source>
</reference>
<proteinExistence type="predicted"/>
<dbReference type="SMART" id="SM01130">
    <property type="entry name" value="DHDPS"/>
    <property type="match status" value="1"/>
</dbReference>
<dbReference type="STRING" id="698492.A0A0E9NPB4"/>
<dbReference type="PANTHER" id="PTHR12128:SF66">
    <property type="entry name" value="4-HYDROXY-2-OXOGLUTARATE ALDOLASE, MITOCHONDRIAL"/>
    <property type="match status" value="1"/>
</dbReference>
<dbReference type="CDD" id="cd00408">
    <property type="entry name" value="DHDPS-like"/>
    <property type="match status" value="1"/>
</dbReference>
<feature type="region of interest" description="Disordered" evidence="2">
    <location>
        <begin position="88"/>
        <end position="111"/>
    </location>
</feature>
<dbReference type="InterPro" id="IPR002220">
    <property type="entry name" value="DapA-like"/>
</dbReference>